<dbReference type="Proteomes" id="UP000602647">
    <property type="component" value="Unassembled WGS sequence"/>
</dbReference>
<name>A0A923NMV8_9FIRM</name>
<gene>
    <name evidence="7" type="ORF">H9L42_13635</name>
</gene>
<comment type="subcellular location">
    <subcellularLocation>
        <location evidence="1">Cell membrane</location>
        <topology evidence="1">Multi-pass membrane protein</topology>
    </subcellularLocation>
</comment>
<dbReference type="GO" id="GO:0005886">
    <property type="term" value="C:plasma membrane"/>
    <property type="evidence" value="ECO:0007669"/>
    <property type="project" value="UniProtKB-SubCell"/>
</dbReference>
<evidence type="ECO:0000256" key="3">
    <source>
        <dbReference type="ARBA" id="ARBA00022692"/>
    </source>
</evidence>
<keyword evidence="3 6" id="KW-0812">Transmembrane</keyword>
<dbReference type="Pfam" id="PF01943">
    <property type="entry name" value="Polysacc_synt"/>
    <property type="match status" value="1"/>
</dbReference>
<keyword evidence="4 6" id="KW-1133">Transmembrane helix</keyword>
<feature type="transmembrane region" description="Helical" evidence="6">
    <location>
        <begin position="63"/>
        <end position="81"/>
    </location>
</feature>
<proteinExistence type="predicted"/>
<feature type="transmembrane region" description="Helical" evidence="6">
    <location>
        <begin position="188"/>
        <end position="211"/>
    </location>
</feature>
<reference evidence="7" key="1">
    <citation type="submission" date="2020-08" db="EMBL/GenBank/DDBJ databases">
        <title>Genome public.</title>
        <authorList>
            <person name="Liu C."/>
            <person name="Sun Q."/>
        </authorList>
    </citation>
    <scope>NUCLEOTIDE SEQUENCE</scope>
    <source>
        <strain evidence="7">BX12</strain>
    </source>
</reference>
<dbReference type="AlphaFoldDB" id="A0A923NMV8"/>
<protein>
    <submittedName>
        <fullName evidence="7">Oligosaccharide flippase family protein</fullName>
    </submittedName>
</protein>
<feature type="transmembrane region" description="Helical" evidence="6">
    <location>
        <begin position="232"/>
        <end position="253"/>
    </location>
</feature>
<dbReference type="RefSeq" id="WP_187303963.1">
    <property type="nucleotide sequence ID" value="NZ_JACRYT010000020.1"/>
</dbReference>
<sequence length="433" mass="48782">MGTIRVNRVKNTLKSIKEKGAFYIFVGNFANKFVTLCGSIFVVRLLTKEEYGTLSYLENLYSYVYIFAGLGLAAALLRYIVIADSLEKRKGYYYYVLKQQTLYNLLIIVIVAVFNVFYNHPEEYLNASWLFALFLLDIPFSDVVNSNLSTERSMFANKRYAFLALITVVISVLFRVLGSFLGGIVGNIIFRIGADILCAGILSGIVIKSYFKGRVKEALTKAERKEINRYSFQNMMANGFWILYLATDMFLLGRLTEDATVLADYKVAILIANNVIIISNAIAVFAGPYFIRNEMDHTWVMRNYKKVIIVNAILLGGLVLLLIIFARPLIWLLYGEAYMNVVPLMRLFLIAAFLNGSFRAMNSSLLAIMGQAKINMVISCIGFCVQVVGCLIVIPRFGVIGLAVENIGMYILLSLVFTGAFIYKYGRKVRKLS</sequence>
<feature type="transmembrane region" description="Helical" evidence="6">
    <location>
        <begin position="265"/>
        <end position="286"/>
    </location>
</feature>
<evidence type="ECO:0000313" key="7">
    <source>
        <dbReference type="EMBL" id="MBC6680865.1"/>
    </source>
</evidence>
<dbReference type="InterPro" id="IPR050833">
    <property type="entry name" value="Poly_Biosynth_Transport"/>
</dbReference>
<feature type="transmembrane region" description="Helical" evidence="6">
    <location>
        <begin position="102"/>
        <end position="121"/>
    </location>
</feature>
<evidence type="ECO:0000256" key="4">
    <source>
        <dbReference type="ARBA" id="ARBA00022989"/>
    </source>
</evidence>
<keyword evidence="8" id="KW-1185">Reference proteome</keyword>
<evidence type="ECO:0000313" key="8">
    <source>
        <dbReference type="Proteomes" id="UP000602647"/>
    </source>
</evidence>
<evidence type="ECO:0000256" key="6">
    <source>
        <dbReference type="SAM" id="Phobius"/>
    </source>
</evidence>
<keyword evidence="2" id="KW-1003">Cell membrane</keyword>
<feature type="transmembrane region" description="Helical" evidence="6">
    <location>
        <begin position="407"/>
        <end position="426"/>
    </location>
</feature>
<feature type="transmembrane region" description="Helical" evidence="6">
    <location>
        <begin position="21"/>
        <end position="43"/>
    </location>
</feature>
<feature type="transmembrane region" description="Helical" evidence="6">
    <location>
        <begin position="307"/>
        <end position="331"/>
    </location>
</feature>
<organism evidence="7 8">
    <name type="scientific">Zhenpiania hominis</name>
    <dbReference type="NCBI Taxonomy" id="2763644"/>
    <lineage>
        <taxon>Bacteria</taxon>
        <taxon>Bacillati</taxon>
        <taxon>Bacillota</taxon>
        <taxon>Clostridia</taxon>
        <taxon>Peptostreptococcales</taxon>
        <taxon>Anaerovoracaceae</taxon>
        <taxon>Zhenpiania</taxon>
    </lineage>
</organism>
<evidence type="ECO:0000256" key="5">
    <source>
        <dbReference type="ARBA" id="ARBA00023136"/>
    </source>
</evidence>
<evidence type="ECO:0000256" key="1">
    <source>
        <dbReference type="ARBA" id="ARBA00004651"/>
    </source>
</evidence>
<dbReference type="EMBL" id="JACRYT010000020">
    <property type="protein sequence ID" value="MBC6680865.1"/>
    <property type="molecule type" value="Genomic_DNA"/>
</dbReference>
<feature type="transmembrane region" description="Helical" evidence="6">
    <location>
        <begin position="374"/>
        <end position="395"/>
    </location>
</feature>
<feature type="transmembrane region" description="Helical" evidence="6">
    <location>
        <begin position="160"/>
        <end position="182"/>
    </location>
</feature>
<comment type="caution">
    <text evidence="7">The sequence shown here is derived from an EMBL/GenBank/DDBJ whole genome shotgun (WGS) entry which is preliminary data.</text>
</comment>
<keyword evidence="5 6" id="KW-0472">Membrane</keyword>
<dbReference type="PANTHER" id="PTHR30250">
    <property type="entry name" value="PST FAMILY PREDICTED COLANIC ACID TRANSPORTER"/>
    <property type="match status" value="1"/>
</dbReference>
<dbReference type="InterPro" id="IPR002797">
    <property type="entry name" value="Polysacc_synth"/>
</dbReference>
<evidence type="ECO:0000256" key="2">
    <source>
        <dbReference type="ARBA" id="ARBA00022475"/>
    </source>
</evidence>
<accession>A0A923NMV8</accession>
<feature type="transmembrane region" description="Helical" evidence="6">
    <location>
        <begin position="127"/>
        <end position="148"/>
    </location>
</feature>
<dbReference type="PANTHER" id="PTHR30250:SF11">
    <property type="entry name" value="O-ANTIGEN TRANSPORTER-RELATED"/>
    <property type="match status" value="1"/>
</dbReference>